<reference evidence="1 2" key="1">
    <citation type="journal article" date="2020" name="Nat. Food">
        <title>A phased Vanilla planifolia genome enables genetic improvement of flavour and production.</title>
        <authorList>
            <person name="Hasing T."/>
            <person name="Tang H."/>
            <person name="Brym M."/>
            <person name="Khazi F."/>
            <person name="Huang T."/>
            <person name="Chambers A.H."/>
        </authorList>
    </citation>
    <scope>NUCLEOTIDE SEQUENCE [LARGE SCALE GENOMIC DNA]</scope>
    <source>
        <tissue evidence="1">Leaf</tissue>
    </source>
</reference>
<gene>
    <name evidence="1" type="ORF">HPP92_014414</name>
</gene>
<evidence type="ECO:0000313" key="1">
    <source>
        <dbReference type="EMBL" id="KAG0472557.1"/>
    </source>
</evidence>
<dbReference type="Proteomes" id="UP000636800">
    <property type="component" value="Chromosome 7"/>
</dbReference>
<name>A0A835QRK8_VANPL</name>
<dbReference type="AlphaFoldDB" id="A0A835QRK8"/>
<keyword evidence="2" id="KW-1185">Reference proteome</keyword>
<comment type="caution">
    <text evidence="1">The sequence shown here is derived from an EMBL/GenBank/DDBJ whole genome shotgun (WGS) entry which is preliminary data.</text>
</comment>
<proteinExistence type="predicted"/>
<protein>
    <submittedName>
        <fullName evidence="1">Uncharacterized protein</fullName>
    </submittedName>
</protein>
<organism evidence="1 2">
    <name type="scientific">Vanilla planifolia</name>
    <name type="common">Vanilla</name>
    <dbReference type="NCBI Taxonomy" id="51239"/>
    <lineage>
        <taxon>Eukaryota</taxon>
        <taxon>Viridiplantae</taxon>
        <taxon>Streptophyta</taxon>
        <taxon>Embryophyta</taxon>
        <taxon>Tracheophyta</taxon>
        <taxon>Spermatophyta</taxon>
        <taxon>Magnoliopsida</taxon>
        <taxon>Liliopsida</taxon>
        <taxon>Asparagales</taxon>
        <taxon>Orchidaceae</taxon>
        <taxon>Vanilloideae</taxon>
        <taxon>Vanilleae</taxon>
        <taxon>Vanilla</taxon>
    </lineage>
</organism>
<evidence type="ECO:0000313" key="2">
    <source>
        <dbReference type="Proteomes" id="UP000636800"/>
    </source>
</evidence>
<accession>A0A835QRK8</accession>
<dbReference type="EMBL" id="JADCNL010000007">
    <property type="protein sequence ID" value="KAG0472557.1"/>
    <property type="molecule type" value="Genomic_DNA"/>
</dbReference>
<sequence>MRYTCRSENEESELKTAEIPESCGQHAICDLPSFRRNFVRSFGCFLASIQSRRRRFWGEFWRLWWACFRPKKWMEPEGSSLCVGVERESVVYRIPVAKFCFVFSRPSAPY</sequence>
<dbReference type="OrthoDB" id="772256at2759"/>